<sequence length="231" mass="26445">MSDVVYAIRISHLEYSGLKIMDIKIGKSTDIDNTLRQYSRGNRDIELLDMWTPNPDKTLSTAERGVHAVAERYAYDKQSEKFVFLQGAYQEFAETVNMLLQNVGREDLTAESASSESDDVDDYTGTTPSVIKVLGETHDVDSWADALTVGVAAILRDVDDHERITEIDGRTRSYFVEEGRQSDLFKPRRIPDTNLYVETNFSANDCVRRIEQVIQRYEYDLTSFEIFTQEN</sequence>
<name>A0ABT4Z1E1_HALEZ</name>
<protein>
    <recommendedName>
        <fullName evidence="3">GIY-YIG nuclease family protein</fullName>
    </recommendedName>
</protein>
<dbReference type="Gene3D" id="1.20.1380.10">
    <property type="entry name" value="Replication modulator SeqA, C-terminal DNA-binding domain"/>
    <property type="match status" value="1"/>
</dbReference>
<dbReference type="EMBL" id="JAQLUK010000004">
    <property type="protein sequence ID" value="MDB2291980.1"/>
    <property type="molecule type" value="Genomic_DNA"/>
</dbReference>
<organism evidence="1 2">
    <name type="scientific">Halorubrum ezzemoulense</name>
    <name type="common">Halorubrum chaoviator</name>
    <dbReference type="NCBI Taxonomy" id="337243"/>
    <lineage>
        <taxon>Archaea</taxon>
        <taxon>Methanobacteriati</taxon>
        <taxon>Methanobacteriota</taxon>
        <taxon>Stenosarchaea group</taxon>
        <taxon>Halobacteria</taxon>
        <taxon>Halobacteriales</taxon>
        <taxon>Haloferacaceae</taxon>
        <taxon>Halorubrum</taxon>
    </lineage>
</organism>
<dbReference type="InterPro" id="IPR036835">
    <property type="entry name" value="SeqA_DNA-bd_C_sf"/>
</dbReference>
<proteinExistence type="predicted"/>
<evidence type="ECO:0000313" key="1">
    <source>
        <dbReference type="EMBL" id="MDB2291980.1"/>
    </source>
</evidence>
<keyword evidence="2" id="KW-1185">Reference proteome</keyword>
<comment type="caution">
    <text evidence="1">The sequence shown here is derived from an EMBL/GenBank/DDBJ whole genome shotgun (WGS) entry which is preliminary data.</text>
</comment>
<dbReference type="SUPFAM" id="SSF82808">
    <property type="entry name" value="Replication modulator SeqA, C-terminal DNA-binding domain"/>
    <property type="match status" value="1"/>
</dbReference>
<gene>
    <name evidence="1" type="ORF">PM085_06720</name>
</gene>
<evidence type="ECO:0008006" key="3">
    <source>
        <dbReference type="Google" id="ProtNLM"/>
    </source>
</evidence>
<accession>A0ABT4Z1E1</accession>
<dbReference type="RefSeq" id="WP_271941075.1">
    <property type="nucleotide sequence ID" value="NZ_JAQLTZ010000002.1"/>
</dbReference>
<dbReference type="Proteomes" id="UP001210528">
    <property type="component" value="Unassembled WGS sequence"/>
</dbReference>
<reference evidence="1 2" key="1">
    <citation type="submission" date="2023-01" db="EMBL/GenBank/DDBJ databases">
        <title>Halorubrum ezzemoulense from Santa Pola, Spain.</title>
        <authorList>
            <person name="Feng Y."/>
            <person name="Louyakis A.S."/>
            <person name="Gogarten J.P."/>
        </authorList>
    </citation>
    <scope>NUCLEOTIDE SEQUENCE [LARGE SCALE GENOMIC DNA]</scope>
    <source>
        <strain evidence="1 2">AMM015</strain>
    </source>
</reference>
<evidence type="ECO:0000313" key="2">
    <source>
        <dbReference type="Proteomes" id="UP001210528"/>
    </source>
</evidence>